<dbReference type="RefSeq" id="XP_014563483.1">
    <property type="nucleotide sequence ID" value="XM_014707997.1"/>
</dbReference>
<dbReference type="GO" id="GO:0046872">
    <property type="term" value="F:metal ion binding"/>
    <property type="evidence" value="ECO:0007669"/>
    <property type="project" value="UniProtKB-KW"/>
</dbReference>
<evidence type="ECO:0000313" key="8">
    <source>
        <dbReference type="EMBL" id="KHN69441.1"/>
    </source>
</evidence>
<dbReference type="CDD" id="cd00429">
    <property type="entry name" value="RPE"/>
    <property type="match status" value="1"/>
</dbReference>
<protein>
    <recommendedName>
        <fullName evidence="2">Ribulose-phosphate 3-epimerase</fullName>
    </recommendedName>
    <alternativeName>
        <fullName evidence="7">Pentose-5-phosphate 3-epimerase</fullName>
    </alternativeName>
    <alternativeName>
        <fullName evidence="6">RPE</fullName>
    </alternativeName>
</protein>
<keyword evidence="5" id="KW-0170">Cobalt</keyword>
<dbReference type="Proteomes" id="UP000031056">
    <property type="component" value="Unassembled WGS sequence"/>
</dbReference>
<dbReference type="VEuPathDB" id="MicrosporidiaDB:M896_070070"/>
<dbReference type="UniPathway" id="UPA00115">
    <property type="reaction ID" value="UER00411"/>
</dbReference>
<dbReference type="OrthoDB" id="1927044at2759"/>
<dbReference type="GO" id="GO:0004750">
    <property type="term" value="F:D-ribulose-phosphate 3-epimerase activity"/>
    <property type="evidence" value="ECO:0007669"/>
    <property type="project" value="EnsemblFungi"/>
</dbReference>
<organism evidence="8 9">
    <name type="scientific">Ordospora colligata OC4</name>
    <dbReference type="NCBI Taxonomy" id="1354746"/>
    <lineage>
        <taxon>Eukaryota</taxon>
        <taxon>Fungi</taxon>
        <taxon>Fungi incertae sedis</taxon>
        <taxon>Microsporidia</taxon>
        <taxon>Ordosporidae</taxon>
        <taxon>Ordospora</taxon>
    </lineage>
</organism>
<evidence type="ECO:0000256" key="3">
    <source>
        <dbReference type="ARBA" id="ARBA00022723"/>
    </source>
</evidence>
<gene>
    <name evidence="8" type="ORF">M896_070070</name>
</gene>
<evidence type="ECO:0000256" key="1">
    <source>
        <dbReference type="ARBA" id="ARBA00005016"/>
    </source>
</evidence>
<comment type="caution">
    <text evidence="8">The sequence shown here is derived from an EMBL/GenBank/DDBJ whole genome shotgun (WGS) entry which is preliminary data.</text>
</comment>
<dbReference type="InterPro" id="IPR000056">
    <property type="entry name" value="Ribul_P_3_epim-like"/>
</dbReference>
<dbReference type="SUPFAM" id="SSF51366">
    <property type="entry name" value="Ribulose-phoshate binding barrel"/>
    <property type="match status" value="1"/>
</dbReference>
<sequence>MLNKRIGISILDCDFMRLEDELGEMMENGVTNVHIDVMDTSFVGNLTFGPCVLNRILKHEFVFDIHMMIEDPIVLLPLIDLSNVFVVTVHQEASGKKKAIEYLRDNGVMAGIAINPETRVEEVDLSDAGFSLVMTVNPGFGGQQFKSECVCKIDQIKKQGKLVGVDGGLNASNIAMVKDADYVVVGSGYFRAEDRREYLTKIRRPFLG</sequence>
<keyword evidence="9" id="KW-1185">Reference proteome</keyword>
<dbReference type="GO" id="GO:0005975">
    <property type="term" value="P:carbohydrate metabolic process"/>
    <property type="evidence" value="ECO:0007669"/>
    <property type="project" value="InterPro"/>
</dbReference>
<proteinExistence type="predicted"/>
<evidence type="ECO:0000256" key="6">
    <source>
        <dbReference type="ARBA" id="ARBA00029933"/>
    </source>
</evidence>
<dbReference type="PROSITE" id="PS01085">
    <property type="entry name" value="RIBUL_P_3_EPIMER_1"/>
    <property type="match status" value="1"/>
</dbReference>
<dbReference type="HOGENOM" id="CLU_054856_2_2_1"/>
<dbReference type="Gene3D" id="3.20.20.70">
    <property type="entry name" value="Aldolase class I"/>
    <property type="match status" value="1"/>
</dbReference>
<comment type="pathway">
    <text evidence="1">Carbohydrate degradation; pentose phosphate pathway; D-xylulose 5-phosphate from D-ribulose 5-phosphate (non-oxidative stage): step 1/1.</text>
</comment>
<dbReference type="InterPro" id="IPR011060">
    <property type="entry name" value="RibuloseP-bd_barrel"/>
</dbReference>
<evidence type="ECO:0000313" key="9">
    <source>
        <dbReference type="Proteomes" id="UP000031056"/>
    </source>
</evidence>
<accession>A0A0B2UEC5</accession>
<evidence type="ECO:0000256" key="4">
    <source>
        <dbReference type="ARBA" id="ARBA00023235"/>
    </source>
</evidence>
<dbReference type="Pfam" id="PF00834">
    <property type="entry name" value="Ribul_P_3_epim"/>
    <property type="match status" value="1"/>
</dbReference>
<dbReference type="STRING" id="1354746.A0A0B2UEC5"/>
<keyword evidence="3" id="KW-0479">Metal-binding</keyword>
<dbReference type="EMBL" id="JOKQ01000007">
    <property type="protein sequence ID" value="KHN69441.1"/>
    <property type="molecule type" value="Genomic_DNA"/>
</dbReference>
<keyword evidence="4" id="KW-0413">Isomerase</keyword>
<evidence type="ECO:0000256" key="7">
    <source>
        <dbReference type="ARBA" id="ARBA00030599"/>
    </source>
</evidence>
<reference evidence="8 9" key="1">
    <citation type="journal article" date="2014" name="MBio">
        <title>The Ordospora colligata genome; evolution of extreme reduction in microsporidia and host-to-parasite horizontal gene transfer.</title>
        <authorList>
            <person name="Pombert J.-F."/>
            <person name="Haag K.L."/>
            <person name="Beidas S."/>
            <person name="Ebert D."/>
            <person name="Keeling P.J."/>
        </authorList>
    </citation>
    <scope>NUCLEOTIDE SEQUENCE [LARGE SCALE GENOMIC DNA]</scope>
    <source>
        <strain evidence="8 9">OC4</strain>
    </source>
</reference>
<evidence type="ECO:0000256" key="2">
    <source>
        <dbReference type="ARBA" id="ARBA00013920"/>
    </source>
</evidence>
<dbReference type="AlphaFoldDB" id="A0A0B2UEC5"/>
<name>A0A0B2UEC5_9MICR</name>
<dbReference type="GO" id="GO:0006098">
    <property type="term" value="P:pentose-phosphate shunt"/>
    <property type="evidence" value="ECO:0007669"/>
    <property type="project" value="UniProtKB-UniPathway"/>
</dbReference>
<dbReference type="InterPro" id="IPR013785">
    <property type="entry name" value="Aldolase_TIM"/>
</dbReference>
<dbReference type="FunCoup" id="A0A0B2UEC5">
    <property type="interactions" value="129"/>
</dbReference>
<dbReference type="GeneID" id="26261976"/>
<evidence type="ECO:0000256" key="5">
    <source>
        <dbReference type="ARBA" id="ARBA00023285"/>
    </source>
</evidence>
<dbReference type="PANTHER" id="PTHR11749">
    <property type="entry name" value="RIBULOSE-5-PHOSPHATE-3-EPIMERASE"/>
    <property type="match status" value="1"/>
</dbReference>
<dbReference type="InParanoid" id="A0A0B2UEC5"/>